<protein>
    <submittedName>
        <fullName evidence="1">Phosphopantetheine-binding protein</fullName>
    </submittedName>
</protein>
<sequence>MDIQRLYDFLHEIIMRKEYKLEEGVNLEHLSLRSDLAFDSFDLAELTVRIEDEYSIDIFEMNENIDTVIDIIEIITKR</sequence>
<dbReference type="RefSeq" id="WP_283927824.1">
    <property type="nucleotide sequence ID" value="NZ_CP126084.1"/>
</dbReference>
<dbReference type="Proteomes" id="UP001177943">
    <property type="component" value="Chromosome"/>
</dbReference>
<organism evidence="1 2">
    <name type="scientific">Paenibacillus woosongensis</name>
    <dbReference type="NCBI Taxonomy" id="307580"/>
    <lineage>
        <taxon>Bacteria</taxon>
        <taxon>Bacillati</taxon>
        <taxon>Bacillota</taxon>
        <taxon>Bacilli</taxon>
        <taxon>Bacillales</taxon>
        <taxon>Paenibacillaceae</taxon>
        <taxon>Paenibacillus</taxon>
    </lineage>
</organism>
<dbReference type="InterPro" id="IPR036736">
    <property type="entry name" value="ACP-like_sf"/>
</dbReference>
<evidence type="ECO:0000313" key="2">
    <source>
        <dbReference type="Proteomes" id="UP001177943"/>
    </source>
</evidence>
<evidence type="ECO:0000313" key="1">
    <source>
        <dbReference type="EMBL" id="WHX50792.1"/>
    </source>
</evidence>
<dbReference type="Gene3D" id="1.10.1200.10">
    <property type="entry name" value="ACP-like"/>
    <property type="match status" value="1"/>
</dbReference>
<reference evidence="1" key="1">
    <citation type="submission" date="2023-05" db="EMBL/GenBank/DDBJ databases">
        <title>Comparative genomics of Bacillaceae isolates and their secondary metabolite potential.</title>
        <authorList>
            <person name="Song L."/>
            <person name="Nielsen L.J."/>
            <person name="Mohite O."/>
            <person name="Xu X."/>
            <person name="Weber T."/>
            <person name="Kovacs A.T."/>
        </authorList>
    </citation>
    <scope>NUCLEOTIDE SEQUENCE</scope>
    <source>
        <strain evidence="1">B2_4</strain>
    </source>
</reference>
<name>A0AA95ICT6_9BACL</name>
<proteinExistence type="predicted"/>
<dbReference type="EMBL" id="CP126084">
    <property type="protein sequence ID" value="WHX50792.1"/>
    <property type="molecule type" value="Genomic_DNA"/>
</dbReference>
<dbReference type="SUPFAM" id="SSF47336">
    <property type="entry name" value="ACP-like"/>
    <property type="match status" value="1"/>
</dbReference>
<gene>
    <name evidence="1" type="ORF">QNH46_09145</name>
</gene>
<dbReference type="KEGG" id="pwn:QNH46_09145"/>
<accession>A0AA95ICT6</accession>
<dbReference type="AlphaFoldDB" id="A0AA95ICT6"/>